<dbReference type="PANTHER" id="PTHR33358">
    <property type="entry name" value="F-BOX PROTEIN WITH A DOMAIN PROTEIN"/>
    <property type="match status" value="1"/>
</dbReference>
<dbReference type="InterPro" id="IPR027949">
    <property type="entry name" value="Chloroplast_duf"/>
</dbReference>
<protein>
    <submittedName>
        <fullName evidence="2">F-box protein</fullName>
    </submittedName>
</protein>
<feature type="compositionally biased region" description="Polar residues" evidence="1">
    <location>
        <begin position="1"/>
        <end position="11"/>
    </location>
</feature>
<accession>A0ABD1QJE7</accession>
<dbReference type="AlphaFoldDB" id="A0ABD1QJE7"/>
<evidence type="ECO:0000313" key="2">
    <source>
        <dbReference type="EMBL" id="KAL2475673.1"/>
    </source>
</evidence>
<feature type="compositionally biased region" description="Low complexity" evidence="1">
    <location>
        <begin position="12"/>
        <end position="25"/>
    </location>
</feature>
<proteinExistence type="predicted"/>
<dbReference type="Proteomes" id="UP001604336">
    <property type="component" value="Unassembled WGS sequence"/>
</dbReference>
<comment type="caution">
    <text evidence="2">The sequence shown here is derived from an EMBL/GenBank/DDBJ whole genome shotgun (WGS) entry which is preliminary data.</text>
</comment>
<keyword evidence="3" id="KW-1185">Reference proteome</keyword>
<reference evidence="3" key="1">
    <citation type="submission" date="2024-07" db="EMBL/GenBank/DDBJ databases">
        <title>Two chromosome-level genome assemblies of Korean endemic species Abeliophyllum distichum and Forsythia ovata (Oleaceae).</title>
        <authorList>
            <person name="Jang H."/>
        </authorList>
    </citation>
    <scope>NUCLEOTIDE SEQUENCE [LARGE SCALE GENOMIC DNA]</scope>
</reference>
<evidence type="ECO:0000313" key="3">
    <source>
        <dbReference type="Proteomes" id="UP001604336"/>
    </source>
</evidence>
<organism evidence="2 3">
    <name type="scientific">Abeliophyllum distichum</name>
    <dbReference type="NCBI Taxonomy" id="126358"/>
    <lineage>
        <taxon>Eukaryota</taxon>
        <taxon>Viridiplantae</taxon>
        <taxon>Streptophyta</taxon>
        <taxon>Embryophyta</taxon>
        <taxon>Tracheophyta</taxon>
        <taxon>Spermatophyta</taxon>
        <taxon>Magnoliopsida</taxon>
        <taxon>eudicotyledons</taxon>
        <taxon>Gunneridae</taxon>
        <taxon>Pentapetalae</taxon>
        <taxon>asterids</taxon>
        <taxon>lamiids</taxon>
        <taxon>Lamiales</taxon>
        <taxon>Oleaceae</taxon>
        <taxon>Forsythieae</taxon>
        <taxon>Abeliophyllum</taxon>
    </lineage>
</organism>
<dbReference type="PANTHER" id="PTHR33358:SF12">
    <property type="entry name" value="F-BOX PROTEIN WITH A DOMAIN PROTEIN"/>
    <property type="match status" value="1"/>
</dbReference>
<dbReference type="EMBL" id="JBFOLK010000011">
    <property type="protein sequence ID" value="KAL2475673.1"/>
    <property type="molecule type" value="Genomic_DNA"/>
</dbReference>
<evidence type="ECO:0000256" key="1">
    <source>
        <dbReference type="SAM" id="MobiDB-lite"/>
    </source>
</evidence>
<feature type="region of interest" description="Disordered" evidence="1">
    <location>
        <begin position="1"/>
        <end position="28"/>
    </location>
</feature>
<dbReference type="Pfam" id="PF14476">
    <property type="entry name" value="Chloroplast_duf"/>
    <property type="match status" value="1"/>
</dbReference>
<sequence length="433" mass="47216">MATLQTSGIMCSSSSSSSSSSSFSSSKDRKGGIVRATLNVPRRMTNISLPGLQTKGIVEELELHNCTDKKLSPINVNTFRRNNSNGPDPLVMAKLYAILEAVADRVEMHKNIGEQRSNWNSMLLTSINALTLAAATMTGIAATSVISGGAPVAALKLSSTVMYLSATGMLSIMNKIQPSQLAEEQRNATRLFKQLHNQIQTIIAIGNPTTSDVKEMMEKVLALDKAYPLPLLGAMLEKFPNNIEPAVWWPEQRRRQAKMLDRKKSWNGWNGKLEEEMTEIFGVIRNKDKADYLRLGGKALKLNKFLAISGPVLTGLAALGSAFVGSPDHGSWAVVLGVVAGALASVVNTFEHGGQVGMVLEMYRSNAGFFKLMEESMESNLTENDMERRENGELFEMKVALQLGRSLSQLRDLAASSCGKGEHDIEEFASKLF</sequence>
<name>A0ABD1QJE7_9LAMI</name>
<gene>
    <name evidence="2" type="ORF">Adt_36409</name>
</gene>